<dbReference type="OrthoDB" id="9802385at2"/>
<dbReference type="AlphaFoldDB" id="A0A0J1HER2"/>
<keyword evidence="1" id="KW-0378">Hydrolase</keyword>
<dbReference type="PANTHER" id="PTHR46246:SF1">
    <property type="entry name" value="GUANOSINE-3',5'-BIS(DIPHOSPHATE) 3'-PYROPHOSPHOHYDROLASE MESH1"/>
    <property type="match status" value="1"/>
</dbReference>
<keyword evidence="2" id="KW-1185">Reference proteome</keyword>
<comment type="caution">
    <text evidence="1">The sequence shown here is derived from an EMBL/GenBank/DDBJ whole genome shotgun (WGS) entry which is preliminary data.</text>
</comment>
<reference evidence="1 2" key="1">
    <citation type="submission" date="2015-05" db="EMBL/GenBank/DDBJ databases">
        <title>Photobacterium galathea sp. nov.</title>
        <authorList>
            <person name="Machado H."/>
            <person name="Gram L."/>
        </authorList>
    </citation>
    <scope>NUCLEOTIDE SEQUENCE [LARGE SCALE GENOMIC DNA]</scope>
    <source>
        <strain evidence="1 2">DSM 22954</strain>
    </source>
</reference>
<dbReference type="STRING" id="320778.ABT57_05750"/>
<organism evidence="1 2">
    <name type="scientific">Photobacterium ganghwense</name>
    <dbReference type="NCBI Taxonomy" id="320778"/>
    <lineage>
        <taxon>Bacteria</taxon>
        <taxon>Pseudomonadati</taxon>
        <taxon>Pseudomonadota</taxon>
        <taxon>Gammaproteobacteria</taxon>
        <taxon>Vibrionales</taxon>
        <taxon>Vibrionaceae</taxon>
        <taxon>Photobacterium</taxon>
    </lineage>
</organism>
<dbReference type="GO" id="GO:0008893">
    <property type="term" value="F:guanosine-3',5'-bis(diphosphate) 3'-diphosphatase activity"/>
    <property type="evidence" value="ECO:0007669"/>
    <property type="project" value="TreeGrafter"/>
</dbReference>
<dbReference type="EMBL" id="LDOU01000006">
    <property type="protein sequence ID" value="KLV10096.1"/>
    <property type="molecule type" value="Genomic_DNA"/>
</dbReference>
<dbReference type="SUPFAM" id="SSF109604">
    <property type="entry name" value="HD-domain/PDEase-like"/>
    <property type="match status" value="1"/>
</dbReference>
<evidence type="ECO:0000313" key="2">
    <source>
        <dbReference type="Proteomes" id="UP000035909"/>
    </source>
</evidence>
<sequence>MNNRYLKARTLARAKHEGQKYGDVPYYIHLEAVSRLASPFGTDAMIVAQLHDVIEDTETSLDELAADFGFTVADAVGYITDGDVTSRQKRKAELHRRLEALDTTEESARIALIVKACDRLANVRASRHNREHYFHQYQQEHTDFKRAVYREGLCEAIWWELDNLLYKPSKSG</sequence>
<dbReference type="Proteomes" id="UP000035909">
    <property type="component" value="Unassembled WGS sequence"/>
</dbReference>
<accession>A0A0J1HER2</accession>
<dbReference type="PATRIC" id="fig|320778.3.peg.1240"/>
<dbReference type="InterPro" id="IPR052194">
    <property type="entry name" value="MESH1"/>
</dbReference>
<dbReference type="RefSeq" id="WP_047884258.1">
    <property type="nucleotide sequence ID" value="NZ_CP071326.1"/>
</dbReference>
<name>A0A0J1HER2_9GAMM</name>
<proteinExistence type="predicted"/>
<protein>
    <submittedName>
        <fullName evidence="1">Phosphohydrolase</fullName>
    </submittedName>
</protein>
<dbReference type="Gene3D" id="1.10.3210.10">
    <property type="entry name" value="Hypothetical protein af1432"/>
    <property type="match status" value="1"/>
</dbReference>
<evidence type="ECO:0000313" key="1">
    <source>
        <dbReference type="EMBL" id="KLV10096.1"/>
    </source>
</evidence>
<gene>
    <name evidence="1" type="ORF">ABT57_05750</name>
</gene>
<dbReference type="PANTHER" id="PTHR46246">
    <property type="entry name" value="GUANOSINE-3',5'-BIS(DIPHOSPHATE) 3'-PYROPHOSPHOHYDROLASE MESH1"/>
    <property type="match status" value="1"/>
</dbReference>
<dbReference type="Pfam" id="PF13328">
    <property type="entry name" value="HD_4"/>
    <property type="match status" value="1"/>
</dbReference>